<protein>
    <submittedName>
        <fullName evidence="1">Uncharacterized protein</fullName>
    </submittedName>
</protein>
<dbReference type="PROSITE" id="PS51257">
    <property type="entry name" value="PROKAR_LIPOPROTEIN"/>
    <property type="match status" value="1"/>
</dbReference>
<reference evidence="1 2" key="1">
    <citation type="submission" date="2018-05" db="EMBL/GenBank/DDBJ databases">
        <title>Complete genome sequence of Flagellimonas aquimarina ECD12 isolated from seaweed Ecklonia cava.</title>
        <authorList>
            <person name="Choi S."/>
            <person name="Seong C."/>
        </authorList>
    </citation>
    <scope>NUCLEOTIDE SEQUENCE [LARGE SCALE GENOMIC DNA]</scope>
    <source>
        <strain evidence="1 2">ECD12</strain>
    </source>
</reference>
<dbReference type="Proteomes" id="UP000245762">
    <property type="component" value="Unassembled WGS sequence"/>
</dbReference>
<proteinExistence type="predicted"/>
<organism evidence="1 2">
    <name type="scientific">Flagellimonas aquimarina</name>
    <dbReference type="NCBI Taxonomy" id="2201895"/>
    <lineage>
        <taxon>Bacteria</taxon>
        <taxon>Pseudomonadati</taxon>
        <taxon>Bacteroidota</taxon>
        <taxon>Flavobacteriia</taxon>
        <taxon>Flavobacteriales</taxon>
        <taxon>Flavobacteriaceae</taxon>
        <taxon>Flagellimonas</taxon>
    </lineage>
</organism>
<dbReference type="AlphaFoldDB" id="A0A316KZ47"/>
<evidence type="ECO:0000313" key="2">
    <source>
        <dbReference type="Proteomes" id="UP000245762"/>
    </source>
</evidence>
<evidence type="ECO:0000313" key="1">
    <source>
        <dbReference type="EMBL" id="PWL38105.1"/>
    </source>
</evidence>
<comment type="caution">
    <text evidence="1">The sequence shown here is derived from an EMBL/GenBank/DDBJ whole genome shotgun (WGS) entry which is preliminary data.</text>
</comment>
<sequence length="150" mass="17183">MKKTITIMVLLLMACGSNKHGDFDSAEVNYISNDRLESLTVSSFDIGENQEEAIFNAKRLAFQNLFFRGISNSPFNKPLIGINEHVEYKKHKDYLNSFYNSRMGTFITNYTQSVSKVKRGKRSARIDMTINMLALRKDLEENGIIKKFGL</sequence>
<keyword evidence="2" id="KW-1185">Reference proteome</keyword>
<dbReference type="RefSeq" id="WP_109661771.1">
    <property type="nucleotide sequence ID" value="NZ_QGEG01000002.1"/>
</dbReference>
<gene>
    <name evidence="1" type="ORF">DKG77_07375</name>
</gene>
<accession>A0A316KZ47</accession>
<name>A0A316KZ47_9FLAO</name>
<dbReference type="OrthoDB" id="1073285at2"/>
<dbReference type="EMBL" id="QGEG01000002">
    <property type="protein sequence ID" value="PWL38105.1"/>
    <property type="molecule type" value="Genomic_DNA"/>
</dbReference>